<protein>
    <submittedName>
        <fullName evidence="2">Uncharacterized protein</fullName>
    </submittedName>
</protein>
<feature type="compositionally biased region" description="Basic and acidic residues" evidence="1">
    <location>
        <begin position="12"/>
        <end position="22"/>
    </location>
</feature>
<evidence type="ECO:0000256" key="1">
    <source>
        <dbReference type="SAM" id="MobiDB-lite"/>
    </source>
</evidence>
<name>A0A9N9LLZ1_9HELO</name>
<dbReference type="AlphaFoldDB" id="A0A9N9LLZ1"/>
<accession>A0A9N9LLZ1</accession>
<keyword evidence="3" id="KW-1185">Reference proteome</keyword>
<evidence type="ECO:0000313" key="2">
    <source>
        <dbReference type="EMBL" id="CAG8975462.1"/>
    </source>
</evidence>
<gene>
    <name evidence="2" type="ORF">HYALB_00004778</name>
</gene>
<dbReference type="OrthoDB" id="3598622at2759"/>
<comment type="caution">
    <text evidence="2">The sequence shown here is derived from an EMBL/GenBank/DDBJ whole genome shotgun (WGS) entry which is preliminary data.</text>
</comment>
<dbReference type="Proteomes" id="UP000701801">
    <property type="component" value="Unassembled WGS sequence"/>
</dbReference>
<sequence>MAMQSATVLAEENGRLRAESERQKKKKTVRRQYIATGGVLTGQEGRELIQNSDNMVLDEAVAPLIEPRILYVDH</sequence>
<evidence type="ECO:0000313" key="3">
    <source>
        <dbReference type="Proteomes" id="UP000701801"/>
    </source>
</evidence>
<reference evidence="2" key="1">
    <citation type="submission" date="2021-07" db="EMBL/GenBank/DDBJ databases">
        <authorList>
            <person name="Durling M."/>
        </authorList>
    </citation>
    <scope>NUCLEOTIDE SEQUENCE</scope>
</reference>
<dbReference type="EMBL" id="CAJVRM010000139">
    <property type="protein sequence ID" value="CAG8975462.1"/>
    <property type="molecule type" value="Genomic_DNA"/>
</dbReference>
<feature type="region of interest" description="Disordered" evidence="1">
    <location>
        <begin position="1"/>
        <end position="28"/>
    </location>
</feature>
<proteinExistence type="predicted"/>
<organism evidence="2 3">
    <name type="scientific">Hymenoscyphus albidus</name>
    <dbReference type="NCBI Taxonomy" id="595503"/>
    <lineage>
        <taxon>Eukaryota</taxon>
        <taxon>Fungi</taxon>
        <taxon>Dikarya</taxon>
        <taxon>Ascomycota</taxon>
        <taxon>Pezizomycotina</taxon>
        <taxon>Leotiomycetes</taxon>
        <taxon>Helotiales</taxon>
        <taxon>Helotiaceae</taxon>
        <taxon>Hymenoscyphus</taxon>
    </lineage>
</organism>